<reference evidence="3 4" key="1">
    <citation type="journal article" date="2014" name="Int. J. Syst. Evol. Microbiol.">
        <title>Arthrobacter pityocampae sp. nov., isolated from Thaumetopoea pityocampa (Lep., Thaumetopoeidae).</title>
        <authorList>
            <person name="Ince I.A."/>
            <person name="Demirbag Z."/>
            <person name="Kati H."/>
        </authorList>
    </citation>
    <scope>NUCLEOTIDE SEQUENCE [LARGE SCALE GENOMIC DNA]</scope>
    <source>
        <strain evidence="3 4">Tp2</strain>
    </source>
</reference>
<sequence>MESRTHAFSGTAAPATGAPADLRGEQAFVATRTDLVDAVLRRLQMPGAVGAALLGEEGRGKTALLRTVAHRASRTHHVVRIWASTRASAEPYRAIAFLLAELESGDTQHPLTIIRGVRALLEEQSGGRPVLLAIDNAAQLDAESAMVVSRLVVAGAASLVITAEALRTMNSAFSDLWRDGDLECFDLPRLTRQQIRTIAEAVLGAPVSPPAVDLLDRSSEGNARFLSSALEELPHRGLALRGGAWVTASDRILVSDDLRTRTRSLLEALHEREQRIVRTLAFAGSLPTAVVRHLAGVPAAQSGDPGIEAPAAALPGDGAVHLDALHPLTVSGTSGGTDTVSLRSPLVAAAIREQTTAEETATLYAVLAAAFDPRGLDPLLHADWLLAAGLPVPTGLSLAAAARCAFLGRPERAFFWASLHADGTPERLLASAGAALDLGRGDQAAALLADRPESTDGVPIPLRVALLLLRSRASRLTSGLRDARGALLDDADRLLAGAEQHPGTSGGLDQQLLECRGHLTIGRAEDAAFAGDYPAVIGLLHGTDRSGWTPDQEVLADGLLCEALAVTDQQLAAVGLAHAVQGRLDASAPGRRVRDVTRLRLAVARYAAGTADSAGDAATAGGPASSAASSAAGPDLVQDFVSGMGAVLLGRPDDARELLLPVARQLEVLDPHGLLPLASAALAATDARNGVSEAPPGHLPRAETGRPASWLAAAVAEHLHAVAAGPRHPQPKTAARFRLLAQSAEAQGAFLAAMLHRLAEVRSGTTRAAAALATAAARVEGVYGSACELYAKAVGASDAELFAQAMESAALAGDHGLSRDCAAQAVQTAQLSGARGALRDVQRRARGLFGDTSDMELGVALEQLTRREREVAQLVAAGENNRSIALMMGVSTRTVEGHLYQIFSKLHLRTRSELADLIQPGPR</sequence>
<dbReference type="SUPFAM" id="SSF46894">
    <property type="entry name" value="C-terminal effector domain of the bipartite response regulators"/>
    <property type="match status" value="1"/>
</dbReference>
<accession>A0A2S5IYF6</accession>
<keyword evidence="1" id="KW-0238">DNA-binding</keyword>
<dbReference type="Pfam" id="PF00196">
    <property type="entry name" value="GerE"/>
    <property type="match status" value="1"/>
</dbReference>
<dbReference type="InterPro" id="IPR000792">
    <property type="entry name" value="Tscrpt_reg_LuxR_C"/>
</dbReference>
<dbReference type="InterPro" id="IPR016032">
    <property type="entry name" value="Sig_transdc_resp-reg_C-effctor"/>
</dbReference>
<comment type="caution">
    <text evidence="3">The sequence shown here is derived from an EMBL/GenBank/DDBJ whole genome shotgun (WGS) entry which is preliminary data.</text>
</comment>
<dbReference type="Pfam" id="PF13401">
    <property type="entry name" value="AAA_22"/>
    <property type="match status" value="1"/>
</dbReference>
<evidence type="ECO:0000313" key="3">
    <source>
        <dbReference type="EMBL" id="PPB49589.1"/>
    </source>
</evidence>
<evidence type="ECO:0000313" key="4">
    <source>
        <dbReference type="Proteomes" id="UP000239297"/>
    </source>
</evidence>
<dbReference type="Gene3D" id="1.10.10.10">
    <property type="entry name" value="Winged helix-like DNA-binding domain superfamily/Winged helix DNA-binding domain"/>
    <property type="match status" value="1"/>
</dbReference>
<dbReference type="InterPro" id="IPR036388">
    <property type="entry name" value="WH-like_DNA-bd_sf"/>
</dbReference>
<dbReference type="EMBL" id="PRKW01000003">
    <property type="protein sequence ID" value="PPB49589.1"/>
    <property type="molecule type" value="Genomic_DNA"/>
</dbReference>
<dbReference type="GO" id="GO:0016887">
    <property type="term" value="F:ATP hydrolysis activity"/>
    <property type="evidence" value="ECO:0007669"/>
    <property type="project" value="InterPro"/>
</dbReference>
<dbReference type="OrthoDB" id="3197423at2"/>
<dbReference type="GO" id="GO:0006355">
    <property type="term" value="P:regulation of DNA-templated transcription"/>
    <property type="evidence" value="ECO:0007669"/>
    <property type="project" value="InterPro"/>
</dbReference>
<keyword evidence="4" id="KW-1185">Reference proteome</keyword>
<name>A0A2S5IYF6_9MICC</name>
<dbReference type="InterPro" id="IPR049945">
    <property type="entry name" value="AAA_22"/>
</dbReference>
<dbReference type="AlphaFoldDB" id="A0A2S5IYF6"/>
<feature type="domain" description="HTH luxR-type" evidence="2">
    <location>
        <begin position="857"/>
        <end position="922"/>
    </location>
</feature>
<dbReference type="SMART" id="SM00421">
    <property type="entry name" value="HTH_LUXR"/>
    <property type="match status" value="1"/>
</dbReference>
<dbReference type="PANTHER" id="PTHR43214">
    <property type="entry name" value="TWO-COMPONENT RESPONSE REGULATOR"/>
    <property type="match status" value="1"/>
</dbReference>
<dbReference type="PRINTS" id="PR00038">
    <property type="entry name" value="HTHLUXR"/>
</dbReference>
<gene>
    <name evidence="3" type="ORF">C4K88_07835</name>
</gene>
<dbReference type="Gene3D" id="3.40.50.300">
    <property type="entry name" value="P-loop containing nucleotide triphosphate hydrolases"/>
    <property type="match status" value="1"/>
</dbReference>
<dbReference type="GO" id="GO:0003677">
    <property type="term" value="F:DNA binding"/>
    <property type="evidence" value="ECO:0007669"/>
    <property type="project" value="UniProtKB-KW"/>
</dbReference>
<dbReference type="PROSITE" id="PS50043">
    <property type="entry name" value="HTH_LUXR_2"/>
    <property type="match status" value="1"/>
</dbReference>
<organism evidence="3 4">
    <name type="scientific">Arthrobacter pityocampae</name>
    <dbReference type="NCBI Taxonomy" id="547334"/>
    <lineage>
        <taxon>Bacteria</taxon>
        <taxon>Bacillati</taxon>
        <taxon>Actinomycetota</taxon>
        <taxon>Actinomycetes</taxon>
        <taxon>Micrococcales</taxon>
        <taxon>Micrococcaceae</taxon>
        <taxon>Arthrobacter</taxon>
    </lineage>
</organism>
<dbReference type="InterPro" id="IPR039420">
    <property type="entry name" value="WalR-like"/>
</dbReference>
<dbReference type="CDD" id="cd06170">
    <property type="entry name" value="LuxR_C_like"/>
    <property type="match status" value="1"/>
</dbReference>
<dbReference type="SUPFAM" id="SSF52540">
    <property type="entry name" value="P-loop containing nucleoside triphosphate hydrolases"/>
    <property type="match status" value="1"/>
</dbReference>
<dbReference type="RefSeq" id="WP_104121075.1">
    <property type="nucleotide sequence ID" value="NZ_PRKW01000003.1"/>
</dbReference>
<proteinExistence type="predicted"/>
<protein>
    <recommendedName>
        <fullName evidence="2">HTH luxR-type domain-containing protein</fullName>
    </recommendedName>
</protein>
<dbReference type="Proteomes" id="UP000239297">
    <property type="component" value="Unassembled WGS sequence"/>
</dbReference>
<evidence type="ECO:0000256" key="1">
    <source>
        <dbReference type="ARBA" id="ARBA00023125"/>
    </source>
</evidence>
<dbReference type="InterPro" id="IPR027417">
    <property type="entry name" value="P-loop_NTPase"/>
</dbReference>
<evidence type="ECO:0000259" key="2">
    <source>
        <dbReference type="PROSITE" id="PS50043"/>
    </source>
</evidence>